<feature type="coiled-coil region" evidence="6">
    <location>
        <begin position="515"/>
        <end position="545"/>
    </location>
</feature>
<dbReference type="Proteomes" id="UP000825434">
    <property type="component" value="Chromosome 4"/>
</dbReference>
<dbReference type="SUPFAM" id="SSF49899">
    <property type="entry name" value="Concanavalin A-like lectins/glucanases"/>
    <property type="match status" value="1"/>
</dbReference>
<keyword evidence="4 8" id="KW-1133">Transmembrane helix</keyword>
<evidence type="ECO:0000313" key="10">
    <source>
        <dbReference type="EMBL" id="QWU89243.1"/>
    </source>
</evidence>
<dbReference type="PANTHER" id="PTHR12223:SF45">
    <property type="entry name" value="RE50040P"/>
    <property type="match status" value="1"/>
</dbReference>
<dbReference type="Pfam" id="PF03388">
    <property type="entry name" value="Lectin_leg-like"/>
    <property type="match status" value="1"/>
</dbReference>
<dbReference type="Gene3D" id="2.60.120.200">
    <property type="match status" value="1"/>
</dbReference>
<dbReference type="InterPro" id="IPR005052">
    <property type="entry name" value="Lectin_leg"/>
</dbReference>
<dbReference type="PANTHER" id="PTHR12223">
    <property type="entry name" value="VESICULAR MANNOSE-BINDING LECTIN"/>
    <property type="match status" value="1"/>
</dbReference>
<feature type="transmembrane region" description="Helical" evidence="8">
    <location>
        <begin position="562"/>
        <end position="583"/>
    </location>
</feature>
<dbReference type="CDD" id="cd07308">
    <property type="entry name" value="lectin_leg-like"/>
    <property type="match status" value="1"/>
</dbReference>
<keyword evidence="5 8" id="KW-0472">Membrane</keyword>
<comment type="subcellular location">
    <subcellularLocation>
        <location evidence="1">Membrane</location>
        <topology evidence="1">Single-pass type I membrane protein</topology>
    </subcellularLocation>
</comment>
<keyword evidence="3" id="KW-0732">Signal</keyword>
<gene>
    <name evidence="10" type="ORF">CA3LBN_003566</name>
</gene>
<dbReference type="InterPro" id="IPR013320">
    <property type="entry name" value="ConA-like_dom_sf"/>
</dbReference>
<protein>
    <recommendedName>
        <fullName evidence="9">L-type lectin-like domain-containing protein</fullName>
    </recommendedName>
</protein>
<dbReference type="PROSITE" id="PS51328">
    <property type="entry name" value="L_LECTIN_LIKE"/>
    <property type="match status" value="1"/>
</dbReference>
<feature type="region of interest" description="Disordered" evidence="7">
    <location>
        <begin position="133"/>
        <end position="163"/>
    </location>
</feature>
<organism evidence="10 11">
    <name type="scientific">Candidozyma haemuli</name>
    <dbReference type="NCBI Taxonomy" id="45357"/>
    <lineage>
        <taxon>Eukaryota</taxon>
        <taxon>Fungi</taxon>
        <taxon>Dikarya</taxon>
        <taxon>Ascomycota</taxon>
        <taxon>Saccharomycotina</taxon>
        <taxon>Pichiomycetes</taxon>
        <taxon>Metschnikowiaceae</taxon>
        <taxon>Candidozyma</taxon>
    </lineage>
</organism>
<sequence>MSAKKEITDKILSLLRTLPKDRINHYASFKDVQIERFSNPEKIAKISEQDLKLQYVSLRDLVNDKYKNLYKLDDKLLKPKGNPRYYDRILSEIKGEKKETWGDAIRTVWYGKPFLGTISTHKSQSKYQNHEAAKGIKRKKTKKQPLISSPGTPLHLHKSPSTSLPLPPDPVGFAAIIFLTYYHIQKTTHPEKPTQKPPMGQLNVRSKLWLPALGLALIFLIVRAFHRPSDSYTPEQINDMFQDKQASLVHVRKVELREQGLWRPYIDAETLRSPNWNLAGNYQIKEDSVRLVSDSQQQVANMFTKMPIQAQSFEMELTFHIQSKNTRNLYADGMAVWFLDEASPLGDVFGAKNYFTGLGIFVDTYRNGKQNSFPHIVAMVGDGRTEYSKMADGFDTMLASCRARKAVNPESGSVRMRIVYLKDGYLSLDLNYEPDNDKKWRNCFTVSDVKLPVVKYLGFSAETGELSHSVDIIENKVFALYHPESNDFVASIKDFQNMIETQQEVSDKTTKNRKVRNARKSMRRLKSAERRIKEKERRLRQEKYGDPDATLMVRIGRMSLTIMKWAFVAFFLGVFSYIGYNVYRTRKQTRRSKATGLLD</sequence>
<evidence type="ECO:0000256" key="2">
    <source>
        <dbReference type="ARBA" id="ARBA00022692"/>
    </source>
</evidence>
<evidence type="ECO:0000256" key="5">
    <source>
        <dbReference type="ARBA" id="ARBA00023136"/>
    </source>
</evidence>
<evidence type="ECO:0000256" key="3">
    <source>
        <dbReference type="ARBA" id="ARBA00022729"/>
    </source>
</evidence>
<dbReference type="Pfam" id="PF20180">
    <property type="entry name" value="UQCC2_CBP6"/>
    <property type="match status" value="1"/>
</dbReference>
<name>A0ABX8I9T5_9ASCO</name>
<evidence type="ECO:0000256" key="7">
    <source>
        <dbReference type="SAM" id="MobiDB-lite"/>
    </source>
</evidence>
<evidence type="ECO:0000256" key="8">
    <source>
        <dbReference type="SAM" id="Phobius"/>
    </source>
</evidence>
<keyword evidence="6" id="KW-0175">Coiled coil</keyword>
<feature type="domain" description="L-type lectin-like" evidence="9">
    <location>
        <begin position="253"/>
        <end position="480"/>
    </location>
</feature>
<evidence type="ECO:0000256" key="1">
    <source>
        <dbReference type="ARBA" id="ARBA00004479"/>
    </source>
</evidence>
<evidence type="ECO:0000256" key="4">
    <source>
        <dbReference type="ARBA" id="ARBA00022989"/>
    </source>
</evidence>
<dbReference type="InterPro" id="IPR051136">
    <property type="entry name" value="Intracellular_Lectin-GPT"/>
</dbReference>
<accession>A0ABX8I9T5</accession>
<evidence type="ECO:0000259" key="9">
    <source>
        <dbReference type="PROSITE" id="PS51328"/>
    </source>
</evidence>
<reference evidence="10 11" key="1">
    <citation type="submission" date="2021-06" db="EMBL/GenBank/DDBJ databases">
        <title>Candida outbreak in Lebanon.</title>
        <authorList>
            <person name="Finianos M."/>
        </authorList>
    </citation>
    <scope>NUCLEOTIDE SEQUENCE [LARGE SCALE GENOMIC DNA]</scope>
    <source>
        <strain evidence="10">CA3LBN</strain>
    </source>
</reference>
<evidence type="ECO:0000256" key="6">
    <source>
        <dbReference type="SAM" id="Coils"/>
    </source>
</evidence>
<evidence type="ECO:0000313" key="11">
    <source>
        <dbReference type="Proteomes" id="UP000825434"/>
    </source>
</evidence>
<keyword evidence="11" id="KW-1185">Reference proteome</keyword>
<proteinExistence type="predicted"/>
<dbReference type="EMBL" id="CP076664">
    <property type="protein sequence ID" value="QWU89243.1"/>
    <property type="molecule type" value="Genomic_DNA"/>
</dbReference>
<keyword evidence="2 8" id="KW-0812">Transmembrane</keyword>